<keyword evidence="5" id="KW-1185">Reference proteome</keyword>
<dbReference type="eggNOG" id="KOG1886">
    <property type="taxonomic scope" value="Eukaryota"/>
</dbReference>
<feature type="region of interest" description="Disordered" evidence="1">
    <location>
        <begin position="1"/>
        <end position="35"/>
    </location>
</feature>
<dbReference type="Gene3D" id="2.30.30.490">
    <property type="match status" value="1"/>
</dbReference>
<dbReference type="AlphaFoldDB" id="D8QSY4"/>
<dbReference type="GO" id="GO:0140566">
    <property type="term" value="F:histone reader activity"/>
    <property type="evidence" value="ECO:0000318"/>
    <property type="project" value="GO_Central"/>
</dbReference>
<evidence type="ECO:0000259" key="2">
    <source>
        <dbReference type="PROSITE" id="PS51038"/>
    </source>
</evidence>
<organism evidence="5">
    <name type="scientific">Selaginella moellendorffii</name>
    <name type="common">Spikemoss</name>
    <dbReference type="NCBI Taxonomy" id="88036"/>
    <lineage>
        <taxon>Eukaryota</taxon>
        <taxon>Viridiplantae</taxon>
        <taxon>Streptophyta</taxon>
        <taxon>Embryophyta</taxon>
        <taxon>Tracheophyta</taxon>
        <taxon>Lycopodiopsida</taxon>
        <taxon>Selaginellales</taxon>
        <taxon>Selaginellaceae</taxon>
        <taxon>Selaginella</taxon>
    </lineage>
</organism>
<dbReference type="GO" id="GO:0045814">
    <property type="term" value="P:negative regulation of gene expression, epigenetic"/>
    <property type="evidence" value="ECO:0000318"/>
    <property type="project" value="GO_Central"/>
</dbReference>
<protein>
    <recommendedName>
        <fullName evidence="6">BAH domain-containing protein</fullName>
    </recommendedName>
</protein>
<dbReference type="InterPro" id="IPR001025">
    <property type="entry name" value="BAH_dom"/>
</dbReference>
<dbReference type="InterPro" id="IPR036575">
    <property type="entry name" value="TFIIS_cen_dom_sf"/>
</dbReference>
<dbReference type="SMART" id="SM00439">
    <property type="entry name" value="BAH"/>
    <property type="match status" value="1"/>
</dbReference>
<evidence type="ECO:0000259" key="3">
    <source>
        <dbReference type="PROSITE" id="PS51321"/>
    </source>
</evidence>
<feature type="domain" description="TFIIS central" evidence="3">
    <location>
        <begin position="296"/>
        <end position="422"/>
    </location>
</feature>
<dbReference type="Gramene" id="EFJ37521">
    <property type="protein sequence ID" value="EFJ37521"/>
    <property type="gene ID" value="SELMODRAFT_438037"/>
</dbReference>
<dbReference type="KEGG" id="smo:SELMODRAFT_438037"/>
<feature type="compositionally biased region" description="Basic and acidic residues" evidence="1">
    <location>
        <begin position="547"/>
        <end position="561"/>
    </location>
</feature>
<dbReference type="PANTHER" id="PTHR46871:SF1">
    <property type="entry name" value="BROMO-ADJACENT HOMOLOGY (BAH) DOMAIN-CONTAINING PROTEIN"/>
    <property type="match status" value="1"/>
</dbReference>
<dbReference type="Proteomes" id="UP000001514">
    <property type="component" value="Unassembled WGS sequence"/>
</dbReference>
<gene>
    <name evidence="4" type="ORF">SELMODRAFT_438037</name>
</gene>
<dbReference type="SMART" id="SM00510">
    <property type="entry name" value="TFS2M"/>
    <property type="match status" value="1"/>
</dbReference>
<reference evidence="4 5" key="1">
    <citation type="journal article" date="2011" name="Science">
        <title>The Selaginella genome identifies genetic changes associated with the evolution of vascular plants.</title>
        <authorList>
            <person name="Banks J.A."/>
            <person name="Nishiyama T."/>
            <person name="Hasebe M."/>
            <person name="Bowman J.L."/>
            <person name="Gribskov M."/>
            <person name="dePamphilis C."/>
            <person name="Albert V.A."/>
            <person name="Aono N."/>
            <person name="Aoyama T."/>
            <person name="Ambrose B.A."/>
            <person name="Ashton N.W."/>
            <person name="Axtell M.J."/>
            <person name="Barker E."/>
            <person name="Barker M.S."/>
            <person name="Bennetzen J.L."/>
            <person name="Bonawitz N.D."/>
            <person name="Chapple C."/>
            <person name="Cheng C."/>
            <person name="Correa L.G."/>
            <person name="Dacre M."/>
            <person name="DeBarry J."/>
            <person name="Dreyer I."/>
            <person name="Elias M."/>
            <person name="Engstrom E.M."/>
            <person name="Estelle M."/>
            <person name="Feng L."/>
            <person name="Finet C."/>
            <person name="Floyd S.K."/>
            <person name="Frommer W.B."/>
            <person name="Fujita T."/>
            <person name="Gramzow L."/>
            <person name="Gutensohn M."/>
            <person name="Harholt J."/>
            <person name="Hattori M."/>
            <person name="Heyl A."/>
            <person name="Hirai T."/>
            <person name="Hiwatashi Y."/>
            <person name="Ishikawa M."/>
            <person name="Iwata M."/>
            <person name="Karol K.G."/>
            <person name="Koehler B."/>
            <person name="Kolukisaoglu U."/>
            <person name="Kubo M."/>
            <person name="Kurata T."/>
            <person name="Lalonde S."/>
            <person name="Li K."/>
            <person name="Li Y."/>
            <person name="Litt A."/>
            <person name="Lyons E."/>
            <person name="Manning G."/>
            <person name="Maruyama T."/>
            <person name="Michael T.P."/>
            <person name="Mikami K."/>
            <person name="Miyazaki S."/>
            <person name="Morinaga S."/>
            <person name="Murata T."/>
            <person name="Mueller-Roeber B."/>
            <person name="Nelson D.R."/>
            <person name="Obara M."/>
            <person name="Oguri Y."/>
            <person name="Olmstead R.G."/>
            <person name="Onodera N."/>
            <person name="Petersen B.L."/>
            <person name="Pils B."/>
            <person name="Prigge M."/>
            <person name="Rensing S.A."/>
            <person name="Riano-Pachon D.M."/>
            <person name="Roberts A.W."/>
            <person name="Sato Y."/>
            <person name="Scheller H.V."/>
            <person name="Schulz B."/>
            <person name="Schulz C."/>
            <person name="Shakirov E.V."/>
            <person name="Shibagaki N."/>
            <person name="Shinohara N."/>
            <person name="Shippen D.E."/>
            <person name="Soerensen I."/>
            <person name="Sotooka R."/>
            <person name="Sugimoto N."/>
            <person name="Sugita M."/>
            <person name="Sumikawa N."/>
            <person name="Tanurdzic M."/>
            <person name="Theissen G."/>
            <person name="Ulvskov P."/>
            <person name="Wakazuki S."/>
            <person name="Weng J.K."/>
            <person name="Willats W.W."/>
            <person name="Wipf D."/>
            <person name="Wolf P.G."/>
            <person name="Yang L."/>
            <person name="Zimmer A.D."/>
            <person name="Zhu Q."/>
            <person name="Mitros T."/>
            <person name="Hellsten U."/>
            <person name="Loque D."/>
            <person name="Otillar R."/>
            <person name="Salamov A."/>
            <person name="Schmutz J."/>
            <person name="Shapiro H."/>
            <person name="Lindquist E."/>
            <person name="Lucas S."/>
            <person name="Rokhsar D."/>
            <person name="Grigoriev I.V."/>
        </authorList>
    </citation>
    <scope>NUCLEOTIDE SEQUENCE [LARGE SCALE GENOMIC DNA]</scope>
</reference>
<dbReference type="Gene3D" id="1.10.472.30">
    <property type="entry name" value="Transcription elongation factor S-II, central domain"/>
    <property type="match status" value="1"/>
</dbReference>
<dbReference type="FunCoup" id="D8QSY4">
    <property type="interactions" value="1629"/>
</dbReference>
<dbReference type="InterPro" id="IPR003618">
    <property type="entry name" value="TFIIS_cen_dom"/>
</dbReference>
<evidence type="ECO:0000313" key="5">
    <source>
        <dbReference type="Proteomes" id="UP000001514"/>
    </source>
</evidence>
<feature type="region of interest" description="Disordered" evidence="1">
    <location>
        <begin position="495"/>
        <end position="652"/>
    </location>
</feature>
<dbReference type="Pfam" id="PF07500">
    <property type="entry name" value="TFIIS_M"/>
    <property type="match status" value="1"/>
</dbReference>
<feature type="compositionally biased region" description="Basic and acidic residues" evidence="1">
    <location>
        <begin position="495"/>
        <end position="539"/>
    </location>
</feature>
<accession>D8QSY4</accession>
<dbReference type="PROSITE" id="PS51038">
    <property type="entry name" value="BAH"/>
    <property type="match status" value="1"/>
</dbReference>
<dbReference type="GO" id="GO:0003682">
    <property type="term" value="F:chromatin binding"/>
    <property type="evidence" value="ECO:0007669"/>
    <property type="project" value="InterPro"/>
</dbReference>
<proteinExistence type="predicted"/>
<dbReference type="EMBL" id="GL377566">
    <property type="protein sequence ID" value="EFJ37521.1"/>
    <property type="molecule type" value="Genomic_DNA"/>
</dbReference>
<dbReference type="PANTHER" id="PTHR46871">
    <property type="entry name" value="BROMO-ADJACENT HOMOLOGY (BAH) DOMAIN-CONTAINING PROTEIN"/>
    <property type="match status" value="1"/>
</dbReference>
<feature type="compositionally biased region" description="Acidic residues" evidence="1">
    <location>
        <begin position="12"/>
        <end position="25"/>
    </location>
</feature>
<dbReference type="GO" id="GO:0001217">
    <property type="term" value="F:DNA-binding transcription repressor activity"/>
    <property type="evidence" value="ECO:0000318"/>
    <property type="project" value="GO_Central"/>
</dbReference>
<dbReference type="STRING" id="88036.D8QSY4"/>
<dbReference type="InterPro" id="IPR043151">
    <property type="entry name" value="BAH_sf"/>
</dbReference>
<dbReference type="InParanoid" id="D8QSY4"/>
<dbReference type="PROSITE" id="PS51321">
    <property type="entry name" value="TFIIS_CENTRAL"/>
    <property type="match status" value="1"/>
</dbReference>
<feature type="compositionally biased region" description="Polar residues" evidence="1">
    <location>
        <begin position="593"/>
        <end position="611"/>
    </location>
</feature>
<dbReference type="Pfam" id="PF01426">
    <property type="entry name" value="BAH"/>
    <property type="match status" value="1"/>
</dbReference>
<dbReference type="GO" id="GO:0006351">
    <property type="term" value="P:DNA-templated transcription"/>
    <property type="evidence" value="ECO:0007669"/>
    <property type="project" value="InterPro"/>
</dbReference>
<dbReference type="SUPFAM" id="SSF46942">
    <property type="entry name" value="Elongation factor TFIIS domain 2"/>
    <property type="match status" value="1"/>
</dbReference>
<feature type="domain" description="BAH" evidence="2">
    <location>
        <begin position="56"/>
        <end position="175"/>
    </location>
</feature>
<dbReference type="HOGENOM" id="CLU_381927_0_0_1"/>
<name>D8QSY4_SELML</name>
<sequence>MVKRKAAKVSEEVENSSEEAPEEQSMDVKPIGEVIRKTGRGRSERKFYKEFELDGARYCLEDSVLVTPEEKSQKPYVAIIKEIKEYKDGSIAVTGQWFYRPEEAERKGGGSWVADDTRELFYSFHRDEVPAESVMHKCVVHFIPSHKKSPPRSLHPGFIVRKVYDTVEKKLWNLTDKDYEDAKQKEIDLLVQKTHKALGGLQDAEVEEVIAVTEKSDKPDKPVRRTLRRKTIPHPPALTVLKEEIAAMEEGGDTPGGKAEEVETPSVAKVEAVTPGADGDVNAMLRQMNVLTGNIKRDRWLEKIMSSIKSFYMTTQQEGSEAAGEKDPQFTPEQAVSAVSSLETAAYEALDERKFNLKMRSLEYNLRNGPVLARRLLAKELQALTVVNMTPSELKDGMTAAEKSAQEPEQPQTVQMADVRCALCGEPQVGVKDIINAPHGDRYQLECLKCGHSWYSARDSISSLTIGTVNPSPTVGIAPWATSKFEEVQKKIGVNEKGKEKEKEKEKESEAEEGHGDNKNDEAGNDDHNDARGAEELKPNEPVTLETNKEAAGDSEKREGAEETPPSTSGNEEKRDSVDAVEGDGNPAAESGKVSSSAMDTESGKVSSSAVDTDAGKVSSSIDAAEVGKVSSSMDTAKDTEVGKVSDTAMDTVNATDEPLSRAMEEVPDLHKTQEISVTFDERGGAPWRSTRRFSREMLGSGMEKKIWRGKKLLKEKCQAMEKPL</sequence>
<evidence type="ECO:0000256" key="1">
    <source>
        <dbReference type="SAM" id="MobiDB-lite"/>
    </source>
</evidence>
<evidence type="ECO:0000313" key="4">
    <source>
        <dbReference type="EMBL" id="EFJ37521.1"/>
    </source>
</evidence>
<evidence type="ECO:0008006" key="6">
    <source>
        <dbReference type="Google" id="ProtNLM"/>
    </source>
</evidence>